<organism evidence="3 4">
    <name type="scientific">Botrytis hyacinthi</name>
    <dbReference type="NCBI Taxonomy" id="278943"/>
    <lineage>
        <taxon>Eukaryota</taxon>
        <taxon>Fungi</taxon>
        <taxon>Dikarya</taxon>
        <taxon>Ascomycota</taxon>
        <taxon>Pezizomycotina</taxon>
        <taxon>Leotiomycetes</taxon>
        <taxon>Helotiales</taxon>
        <taxon>Sclerotiniaceae</taxon>
        <taxon>Botrytis</taxon>
    </lineage>
</organism>
<keyword evidence="4" id="KW-1185">Reference proteome</keyword>
<name>A0A4Z1GJT0_9HELO</name>
<proteinExistence type="predicted"/>
<dbReference type="Proteomes" id="UP000297814">
    <property type="component" value="Unassembled WGS sequence"/>
</dbReference>
<feature type="region of interest" description="Disordered" evidence="1">
    <location>
        <begin position="1"/>
        <end position="22"/>
    </location>
</feature>
<dbReference type="PANTHER" id="PTHR35910:SF1">
    <property type="entry name" value="2EXR DOMAIN-CONTAINING PROTEIN"/>
    <property type="match status" value="1"/>
</dbReference>
<dbReference type="AlphaFoldDB" id="A0A4Z1GJT0"/>
<feature type="compositionally biased region" description="Basic residues" evidence="1">
    <location>
        <begin position="177"/>
        <end position="186"/>
    </location>
</feature>
<dbReference type="EMBL" id="PQXK01000102">
    <property type="protein sequence ID" value="TGO37224.1"/>
    <property type="molecule type" value="Genomic_DNA"/>
</dbReference>
<feature type="domain" description="2EXR" evidence="2">
    <location>
        <begin position="308"/>
        <end position="396"/>
    </location>
</feature>
<protein>
    <recommendedName>
        <fullName evidence="2">2EXR domain-containing protein</fullName>
    </recommendedName>
</protein>
<evidence type="ECO:0000313" key="4">
    <source>
        <dbReference type="Proteomes" id="UP000297814"/>
    </source>
</evidence>
<sequence>MDGSNPPSWPPDNQNSRTPGAETADYEIDRPMELDCANIIDDHPQQNATSCYLPNELPMGSTAEQYNQLQPGDTAPSNFQFHRSQELNTPCVNQLPRFSNSLGFANGNTDGYAFPTFASPNFPPLNTNPTQLAFTNQGGRSSYLDSRMVPSQPAGFNYLFNTFPTQLASNNQVRSSHYPKSKRAPKRSANFNPPLNTNPTQLAFTNQGGRSSYLDPRIVRSQSPIFSPPLQMLSTIDGQLGTMENTAPLNPEFDQWGLLTVSNPDYLPHNSDVFGFSSGQADVQNNPSLNGNEGVDFDDDFKYRTSKLFSDLPPKVQILIWKHSFPAGRAAFIDHAICPNQLKLDERRTGLPITLAICKISRQVTMEHYIIVDRYREGIRAVYTKPFCFNPEVDTLCITYDFIEADESEGVRNDWYDKVDKVLKEKGALKDVGLKGVRFLDVRDVVTSLPVVESYISWFLPHLYKDSFLSRFENLDRLVFTSACPIDGRLLVSKTVALVSPGDCNLFWEELAKYLENKRESHKGKLVAKENIIVRQYEAPQGISALEDLEKMFWLF</sequence>
<evidence type="ECO:0000259" key="2">
    <source>
        <dbReference type="Pfam" id="PF20150"/>
    </source>
</evidence>
<accession>A0A4Z1GJT0</accession>
<evidence type="ECO:0000313" key="3">
    <source>
        <dbReference type="EMBL" id="TGO37224.1"/>
    </source>
</evidence>
<gene>
    <name evidence="3" type="ORF">BHYA_0102g00090</name>
</gene>
<feature type="region of interest" description="Disordered" evidence="1">
    <location>
        <begin position="170"/>
        <end position="200"/>
    </location>
</feature>
<dbReference type="InterPro" id="IPR045518">
    <property type="entry name" value="2EXR"/>
</dbReference>
<dbReference type="PANTHER" id="PTHR35910">
    <property type="entry name" value="2EXR DOMAIN-CONTAINING PROTEIN"/>
    <property type="match status" value="1"/>
</dbReference>
<comment type="caution">
    <text evidence="3">The sequence shown here is derived from an EMBL/GenBank/DDBJ whole genome shotgun (WGS) entry which is preliminary data.</text>
</comment>
<reference evidence="3 4" key="1">
    <citation type="submission" date="2017-12" db="EMBL/GenBank/DDBJ databases">
        <title>Comparative genomics of Botrytis spp.</title>
        <authorList>
            <person name="Valero-Jimenez C.A."/>
            <person name="Tapia P."/>
            <person name="Veloso J."/>
            <person name="Silva-Moreno E."/>
            <person name="Staats M."/>
            <person name="Valdes J.H."/>
            <person name="Van Kan J.A.L."/>
        </authorList>
    </citation>
    <scope>NUCLEOTIDE SEQUENCE [LARGE SCALE GENOMIC DNA]</scope>
    <source>
        <strain evidence="3 4">Bh0001</strain>
    </source>
</reference>
<dbReference type="Pfam" id="PF20150">
    <property type="entry name" value="2EXR"/>
    <property type="match status" value="1"/>
</dbReference>
<evidence type="ECO:0000256" key="1">
    <source>
        <dbReference type="SAM" id="MobiDB-lite"/>
    </source>
</evidence>
<feature type="compositionally biased region" description="Polar residues" evidence="1">
    <location>
        <begin position="189"/>
        <end position="200"/>
    </location>
</feature>